<dbReference type="PANTHER" id="PTHR16254">
    <property type="entry name" value="POTASSIUM/PROTON ANTIPORTER-RELATED"/>
    <property type="match status" value="1"/>
</dbReference>
<keyword evidence="7" id="KW-0406">Ion transport</keyword>
<evidence type="ECO:0000256" key="4">
    <source>
        <dbReference type="ARBA" id="ARBA00022692"/>
    </source>
</evidence>
<evidence type="ECO:0000256" key="9">
    <source>
        <dbReference type="SAM" id="Phobius"/>
    </source>
</evidence>
<feature type="transmembrane region" description="Helical" evidence="9">
    <location>
        <begin position="370"/>
        <end position="389"/>
    </location>
</feature>
<dbReference type="InterPro" id="IPR006153">
    <property type="entry name" value="Cation/H_exchanger_TM"/>
</dbReference>
<reference evidence="11" key="1">
    <citation type="submission" date="2018-02" db="EMBL/GenBank/DDBJ databases">
        <authorList>
            <person name="Cohen D.B."/>
            <person name="Kent A.D."/>
        </authorList>
    </citation>
    <scope>NUCLEOTIDE SEQUENCE</scope>
</reference>
<evidence type="ECO:0000313" key="11">
    <source>
        <dbReference type="EMBL" id="SPD01545.1"/>
    </source>
</evidence>
<dbReference type="InterPro" id="IPR038770">
    <property type="entry name" value="Na+/solute_symporter_sf"/>
</dbReference>
<comment type="subcellular location">
    <subcellularLocation>
        <location evidence="1">Membrane</location>
        <topology evidence="1">Multi-pass membrane protein</topology>
    </subcellularLocation>
</comment>
<dbReference type="Pfam" id="PF00999">
    <property type="entry name" value="Na_H_Exchanger"/>
    <property type="match status" value="1"/>
</dbReference>
<feature type="transmembrane region" description="Helical" evidence="9">
    <location>
        <begin position="246"/>
        <end position="264"/>
    </location>
</feature>
<feature type="transmembrane region" description="Helical" evidence="9">
    <location>
        <begin position="270"/>
        <end position="296"/>
    </location>
</feature>
<feature type="domain" description="Cation/H+ exchanger transmembrane" evidence="10">
    <location>
        <begin position="201"/>
        <end position="423"/>
    </location>
</feature>
<dbReference type="PANTHER" id="PTHR16254:SF20">
    <property type="entry name" value="K(+) EFFLUX ANTIPORTER 5"/>
    <property type="match status" value="1"/>
</dbReference>
<organism evidence="11">
    <name type="scientific">Fagus sylvatica</name>
    <name type="common">Beechnut</name>
    <dbReference type="NCBI Taxonomy" id="28930"/>
    <lineage>
        <taxon>Eukaryota</taxon>
        <taxon>Viridiplantae</taxon>
        <taxon>Streptophyta</taxon>
        <taxon>Embryophyta</taxon>
        <taxon>Tracheophyta</taxon>
        <taxon>Spermatophyta</taxon>
        <taxon>Magnoliopsida</taxon>
        <taxon>eudicotyledons</taxon>
        <taxon>Gunneridae</taxon>
        <taxon>Pentapetalae</taxon>
        <taxon>rosids</taxon>
        <taxon>fabids</taxon>
        <taxon>Fagales</taxon>
        <taxon>Fagaceae</taxon>
        <taxon>Fagus</taxon>
    </lineage>
</organism>
<evidence type="ECO:0000256" key="2">
    <source>
        <dbReference type="ARBA" id="ARBA00022448"/>
    </source>
</evidence>
<keyword evidence="8 9" id="KW-0472">Membrane</keyword>
<protein>
    <recommendedName>
        <fullName evidence="10">Cation/H+ exchanger transmembrane domain-containing protein</fullName>
    </recommendedName>
</protein>
<evidence type="ECO:0000256" key="3">
    <source>
        <dbReference type="ARBA" id="ARBA00022449"/>
    </source>
</evidence>
<gene>
    <name evidence="11" type="ORF">FSB_LOCUS29427</name>
</gene>
<evidence type="ECO:0000256" key="7">
    <source>
        <dbReference type="ARBA" id="ARBA00023065"/>
    </source>
</evidence>
<dbReference type="AlphaFoldDB" id="A0A2N9GPR6"/>
<keyword evidence="5" id="KW-0732">Signal</keyword>
<keyword evidence="6 9" id="KW-1133">Transmembrane helix</keyword>
<keyword evidence="3" id="KW-0050">Antiport</keyword>
<name>A0A2N9GPR6_FAGSY</name>
<dbReference type="InterPro" id="IPR045158">
    <property type="entry name" value="KEA4/5/6-like"/>
</dbReference>
<dbReference type="GO" id="GO:0015386">
    <property type="term" value="F:potassium:proton antiporter activity"/>
    <property type="evidence" value="ECO:0007669"/>
    <property type="project" value="InterPro"/>
</dbReference>
<dbReference type="EMBL" id="OIVN01002212">
    <property type="protein sequence ID" value="SPD01545.1"/>
    <property type="molecule type" value="Genomic_DNA"/>
</dbReference>
<evidence type="ECO:0000256" key="8">
    <source>
        <dbReference type="ARBA" id="ARBA00023136"/>
    </source>
</evidence>
<dbReference type="GO" id="GO:0016020">
    <property type="term" value="C:membrane"/>
    <property type="evidence" value="ECO:0007669"/>
    <property type="project" value="UniProtKB-SubCell"/>
</dbReference>
<feature type="transmembrane region" description="Helical" evidence="9">
    <location>
        <begin position="12"/>
        <end position="31"/>
    </location>
</feature>
<feature type="transmembrane region" description="Helical" evidence="9">
    <location>
        <begin position="303"/>
        <end position="323"/>
    </location>
</feature>
<accession>A0A2N9GPR6</accession>
<evidence type="ECO:0000256" key="6">
    <source>
        <dbReference type="ARBA" id="ARBA00022989"/>
    </source>
</evidence>
<dbReference type="Gene3D" id="1.20.1530.20">
    <property type="match status" value="1"/>
</dbReference>
<sequence length="604" mass="67041">MANFDAKKRGTLGFWYCLFVILIYTGNCGSVRSDKEIRERFYGNLLNSSAPDSNDGTIAKMFDRVLEKEFSENDQPEGSDQSSFNNSVADQQAVLETVAKITHEKTKKNDTQEANGTRPFQLQNVFSLENEDSGDVETLIDKKDNVFVMSNKKSKYPVLQVDLRWSLVFKIPPIGLSPKLRLELQPVFYWVVQFLKTMVEVVSAAIGGIIFSCLGQPVIVGYLLAGSIIGPGGLKFISEMVQVETVAQFGVVFLLFALGLEFSLTKLKVVGPVAVLGGILQIFIFMFMCGITAMLCGAKLSEGVFVGSFLSMSSTAVVVKFLVERNTSNALHGQVTIGTLIFQDCAVGLLFALLPVLGGNSGLLQGVISMGKLLLVLSLYLTAASILSWSFVPRFLKLMMQLSSQTNELYQLAAVAFCLLSAWGKWLWRFGLEEKHLWRHVLEAKYGMDRGGGGVPGGFWHDKWCGDRPLKERFLALFMCSMPHDATVESMLSCLSDGMGWEWNVHFTWRLRWTLNWRAVFDTSSYYCVLQPPTEVSFPWKSIWGVKAPKRVSFFGWEATCDAVRNSGPFVTTLCGGNSSLGFYFFVLLVLLVTGNAIIAPLRT</sequence>
<keyword evidence="4 9" id="KW-0812">Transmembrane</keyword>
<keyword evidence="2" id="KW-0813">Transport</keyword>
<proteinExistence type="predicted"/>
<feature type="transmembrane region" description="Helical" evidence="9">
    <location>
        <begin position="335"/>
        <end position="358"/>
    </location>
</feature>
<evidence type="ECO:0000259" key="10">
    <source>
        <dbReference type="Pfam" id="PF00999"/>
    </source>
</evidence>
<evidence type="ECO:0000256" key="5">
    <source>
        <dbReference type="ARBA" id="ARBA00022729"/>
    </source>
</evidence>
<feature type="transmembrane region" description="Helical" evidence="9">
    <location>
        <begin position="581"/>
        <end position="602"/>
    </location>
</feature>
<evidence type="ECO:0000256" key="1">
    <source>
        <dbReference type="ARBA" id="ARBA00004141"/>
    </source>
</evidence>